<dbReference type="PANTHER" id="PTHR43327:SF10">
    <property type="entry name" value="STOMATIN-LIKE PROTEIN 2, MITOCHONDRIAL"/>
    <property type="match status" value="1"/>
</dbReference>
<keyword evidence="5" id="KW-0645">Protease</keyword>
<evidence type="ECO:0000256" key="3">
    <source>
        <dbReference type="SAM" id="Phobius"/>
    </source>
</evidence>
<evidence type="ECO:0000313" key="6">
    <source>
        <dbReference type="Proteomes" id="UP000238308"/>
    </source>
</evidence>
<feature type="transmembrane region" description="Helical" evidence="3">
    <location>
        <begin position="6"/>
        <end position="24"/>
    </location>
</feature>
<dbReference type="GO" id="GO:0006508">
    <property type="term" value="P:proteolysis"/>
    <property type="evidence" value="ECO:0007669"/>
    <property type="project" value="UniProtKB-KW"/>
</dbReference>
<organism evidence="5 6">
    <name type="scientific">Jezberella montanilacus</name>
    <dbReference type="NCBI Taxonomy" id="323426"/>
    <lineage>
        <taxon>Bacteria</taxon>
        <taxon>Pseudomonadati</taxon>
        <taxon>Pseudomonadota</taxon>
        <taxon>Betaproteobacteria</taxon>
        <taxon>Burkholderiales</taxon>
        <taxon>Alcaligenaceae</taxon>
        <taxon>Jezberella</taxon>
    </lineage>
</organism>
<dbReference type="InterPro" id="IPR001107">
    <property type="entry name" value="Band_7"/>
</dbReference>
<dbReference type="PRINTS" id="PR00721">
    <property type="entry name" value="STOMATIN"/>
</dbReference>
<accession>A0A2T0XHM1</accession>
<protein>
    <submittedName>
        <fullName evidence="5">Regulator of protease activity HflC (Stomatin/prohibitin superfamily)</fullName>
    </submittedName>
</protein>
<feature type="domain" description="Band 7" evidence="4">
    <location>
        <begin position="25"/>
        <end position="185"/>
    </location>
</feature>
<dbReference type="InterPro" id="IPR001972">
    <property type="entry name" value="Stomatin_HflK_fam"/>
</dbReference>
<dbReference type="AlphaFoldDB" id="A0A2T0XHM1"/>
<dbReference type="Proteomes" id="UP000238308">
    <property type="component" value="Unassembled WGS sequence"/>
</dbReference>
<evidence type="ECO:0000313" key="5">
    <source>
        <dbReference type="EMBL" id="PRY98412.1"/>
    </source>
</evidence>
<dbReference type="SMART" id="SM00244">
    <property type="entry name" value="PHB"/>
    <property type="match status" value="1"/>
</dbReference>
<evidence type="ECO:0000256" key="2">
    <source>
        <dbReference type="ARBA" id="ARBA00008164"/>
    </source>
</evidence>
<dbReference type="PANTHER" id="PTHR43327">
    <property type="entry name" value="STOMATIN-LIKE PROTEIN 2, MITOCHONDRIAL"/>
    <property type="match status" value="1"/>
</dbReference>
<proteinExistence type="inferred from homology"/>
<keyword evidence="3" id="KW-0472">Membrane</keyword>
<gene>
    <name evidence="5" type="ORF">BCM14_1240</name>
</gene>
<dbReference type="RefSeq" id="WP_259673456.1">
    <property type="nucleotide sequence ID" value="NZ_PVTV01000012.1"/>
</dbReference>
<comment type="subcellular location">
    <subcellularLocation>
        <location evidence="1">Membrane</location>
        <topology evidence="1">Single-pass membrane protein</topology>
    </subcellularLocation>
</comment>
<dbReference type="GO" id="GO:0008233">
    <property type="term" value="F:peptidase activity"/>
    <property type="evidence" value="ECO:0007669"/>
    <property type="project" value="UniProtKB-KW"/>
</dbReference>
<name>A0A2T0XHM1_9BURK</name>
<comment type="similarity">
    <text evidence="2">Belongs to the band 7/mec-2 family.</text>
</comment>
<keyword evidence="5" id="KW-0378">Hydrolase</keyword>
<sequence length="294" mass="32483">MDQSFTFGTVVYLFLALLIIVSLTRTVKIVPQSENWLVERIGKYNRTLGAGLHLIIPFFESISSLHKISIQEVQLPTDRIAAITKDNVTISIKLAILYRIVDVSRTVYRIQDVKSAVETVVIGAIRNVIGQTDLDGVQTNRQHLAAVIEEQLQHVASEWGIKLTRVEIIEVDVDPATKEAMQIQLNAERMRRGSVTEAEGKKQALQLQADAELYTAQRVAEATRLRADAQAYALEVVSKAISAGGNSAVEFEIRKIQAAAVQELSKSSNSKIIMLPTDVLSSLTSTIARITDKF</sequence>
<keyword evidence="3" id="KW-0812">Transmembrane</keyword>
<dbReference type="Pfam" id="PF01145">
    <property type="entry name" value="Band_7"/>
    <property type="match status" value="1"/>
</dbReference>
<comment type="caution">
    <text evidence="5">The sequence shown here is derived from an EMBL/GenBank/DDBJ whole genome shotgun (WGS) entry which is preliminary data.</text>
</comment>
<keyword evidence="3" id="KW-1133">Transmembrane helix</keyword>
<evidence type="ECO:0000259" key="4">
    <source>
        <dbReference type="SMART" id="SM00244"/>
    </source>
</evidence>
<dbReference type="InterPro" id="IPR050710">
    <property type="entry name" value="Band7/mec-2_domain"/>
</dbReference>
<dbReference type="GO" id="GO:0005886">
    <property type="term" value="C:plasma membrane"/>
    <property type="evidence" value="ECO:0007669"/>
    <property type="project" value="UniProtKB-ARBA"/>
</dbReference>
<dbReference type="FunFam" id="3.30.479.30:FF:000004">
    <property type="entry name" value="Putative membrane protease family, stomatin"/>
    <property type="match status" value="1"/>
</dbReference>
<evidence type="ECO:0000256" key="1">
    <source>
        <dbReference type="ARBA" id="ARBA00004167"/>
    </source>
</evidence>
<dbReference type="Gene3D" id="3.30.479.30">
    <property type="entry name" value="Band 7 domain"/>
    <property type="match status" value="1"/>
</dbReference>
<dbReference type="GO" id="GO:0098552">
    <property type="term" value="C:side of membrane"/>
    <property type="evidence" value="ECO:0007669"/>
    <property type="project" value="UniProtKB-ARBA"/>
</dbReference>
<keyword evidence="6" id="KW-1185">Reference proteome</keyword>
<dbReference type="EMBL" id="PVTV01000012">
    <property type="protein sequence ID" value="PRY98412.1"/>
    <property type="molecule type" value="Genomic_DNA"/>
</dbReference>
<dbReference type="InterPro" id="IPR036013">
    <property type="entry name" value="Band_7/SPFH_dom_sf"/>
</dbReference>
<dbReference type="SUPFAM" id="SSF117892">
    <property type="entry name" value="Band 7/SPFH domain"/>
    <property type="match status" value="1"/>
</dbReference>
<reference evidence="5 6" key="1">
    <citation type="submission" date="2018-03" db="EMBL/GenBank/DDBJ databases">
        <title>Genomic Encyclopedia of Type Strains, Phase III (KMG-III): the genomes of soil and plant-associated and newly described type strains.</title>
        <authorList>
            <person name="Whitman W."/>
        </authorList>
    </citation>
    <scope>NUCLEOTIDE SEQUENCE [LARGE SCALE GENOMIC DNA]</scope>
    <source>
        <strain evidence="5 6">MWH-P2sevCIIIb</strain>
    </source>
</reference>